<keyword evidence="6" id="KW-0732">Signal</keyword>
<dbReference type="AlphaFoldDB" id="A0A3N4LD23"/>
<feature type="signal peptide" evidence="6">
    <location>
        <begin position="1"/>
        <end position="21"/>
    </location>
</feature>
<dbReference type="GO" id="GO:0071949">
    <property type="term" value="F:FAD binding"/>
    <property type="evidence" value="ECO:0007669"/>
    <property type="project" value="InterPro"/>
</dbReference>
<dbReference type="PROSITE" id="PS51387">
    <property type="entry name" value="FAD_PCMH"/>
    <property type="match status" value="1"/>
</dbReference>
<evidence type="ECO:0000256" key="6">
    <source>
        <dbReference type="SAM" id="SignalP"/>
    </source>
</evidence>
<keyword evidence="4" id="KW-0274">FAD</keyword>
<keyword evidence="3" id="KW-0285">Flavoprotein</keyword>
<dbReference type="PANTHER" id="PTHR42973:SF39">
    <property type="entry name" value="FAD-BINDING PCMH-TYPE DOMAIN-CONTAINING PROTEIN"/>
    <property type="match status" value="1"/>
</dbReference>
<dbReference type="STRING" id="1051890.A0A3N4LD23"/>
<dbReference type="Pfam" id="PF08031">
    <property type="entry name" value="BBE"/>
    <property type="match status" value="1"/>
</dbReference>
<dbReference type="Proteomes" id="UP000267821">
    <property type="component" value="Unassembled WGS sequence"/>
</dbReference>
<dbReference type="InterPro" id="IPR016169">
    <property type="entry name" value="FAD-bd_PCMH_sub2"/>
</dbReference>
<dbReference type="Gene3D" id="3.30.465.10">
    <property type="match status" value="2"/>
</dbReference>
<dbReference type="GO" id="GO:0016491">
    <property type="term" value="F:oxidoreductase activity"/>
    <property type="evidence" value="ECO:0007669"/>
    <property type="project" value="UniProtKB-KW"/>
</dbReference>
<evidence type="ECO:0000313" key="9">
    <source>
        <dbReference type="Proteomes" id="UP000267821"/>
    </source>
</evidence>
<comment type="cofactor">
    <cofactor evidence="1">
        <name>FAD</name>
        <dbReference type="ChEBI" id="CHEBI:57692"/>
    </cofactor>
</comment>
<dbReference type="Pfam" id="PF01565">
    <property type="entry name" value="FAD_binding_4"/>
    <property type="match status" value="1"/>
</dbReference>
<feature type="domain" description="FAD-binding PCMH-type" evidence="7">
    <location>
        <begin position="132"/>
        <end position="321"/>
    </location>
</feature>
<dbReference type="EMBL" id="ML121590">
    <property type="protein sequence ID" value="RPB19372.1"/>
    <property type="molecule type" value="Genomic_DNA"/>
</dbReference>
<feature type="chain" id="PRO_5018215173" evidence="6">
    <location>
        <begin position="22"/>
        <end position="621"/>
    </location>
</feature>
<organism evidence="8 9">
    <name type="scientific">Terfezia boudieri ATCC MYA-4762</name>
    <dbReference type="NCBI Taxonomy" id="1051890"/>
    <lineage>
        <taxon>Eukaryota</taxon>
        <taxon>Fungi</taxon>
        <taxon>Dikarya</taxon>
        <taxon>Ascomycota</taxon>
        <taxon>Pezizomycotina</taxon>
        <taxon>Pezizomycetes</taxon>
        <taxon>Pezizales</taxon>
        <taxon>Pezizaceae</taxon>
        <taxon>Terfezia</taxon>
    </lineage>
</organism>
<evidence type="ECO:0000256" key="3">
    <source>
        <dbReference type="ARBA" id="ARBA00022630"/>
    </source>
</evidence>
<proteinExistence type="inferred from homology"/>
<evidence type="ECO:0000256" key="5">
    <source>
        <dbReference type="ARBA" id="ARBA00023002"/>
    </source>
</evidence>
<protein>
    <submittedName>
        <fullName evidence="8">FAD-binding domain-containing protein</fullName>
    </submittedName>
</protein>
<evidence type="ECO:0000313" key="8">
    <source>
        <dbReference type="EMBL" id="RPB19372.1"/>
    </source>
</evidence>
<dbReference type="InterPro" id="IPR016166">
    <property type="entry name" value="FAD-bd_PCMH"/>
</dbReference>
<comment type="similarity">
    <text evidence="2">Belongs to the oxygen-dependent FAD-linked oxidoreductase family.</text>
</comment>
<dbReference type="InterPro" id="IPR012951">
    <property type="entry name" value="BBE"/>
</dbReference>
<dbReference type="InterPro" id="IPR006094">
    <property type="entry name" value="Oxid_FAD_bind_N"/>
</dbReference>
<gene>
    <name evidence="8" type="ORF">L211DRAFT_898078</name>
</gene>
<dbReference type="PANTHER" id="PTHR42973">
    <property type="entry name" value="BINDING OXIDOREDUCTASE, PUTATIVE (AFU_ORTHOLOGUE AFUA_1G17690)-RELATED"/>
    <property type="match status" value="1"/>
</dbReference>
<dbReference type="SUPFAM" id="SSF56176">
    <property type="entry name" value="FAD-binding/transporter-associated domain-like"/>
    <property type="match status" value="1"/>
</dbReference>
<keyword evidence="9" id="KW-1185">Reference proteome</keyword>
<dbReference type="InParanoid" id="A0A3N4LD23"/>
<sequence>MQLPPIGVFATLLLLPFSVTAGTVESLRHCKCQPNLPCWPSDSDWQKFNSTVGGMLIADIRPISSACYEGTPEYNKARCDEVTKEFGDSFWRANQPGAVQHTNWETYPPLKESCYLPSSLSNKTGDGEQCKQGSVPRYAVRARNANDISAAVKFAAKHSIPVVIKNTGHDFLGRASRRNALLIWTHFMRDISFENQYGGWEPAGCKGDKYKENELLVRAEAGVMVFELTKEVSKKGRTVVAGAASTVGVVGGFIQGGGHSPLGVWKGLASDHAVEFEVVLADGSIVSASACTNPDLFWALRGGGGSTYGIVTSVVLRTHEDVSMVQYGLNVTIPILPNNTGAANDTFWELVSRWHSMAPAVNDLGGGGYYFLTTNFPMPETKITAHLFLAFLFVFGQKDTKEVEKLFNPLHDWLYKTVGAPESGLVSLLISGPEPTLNYLGTLAGTEDGQGNPVIPGSRLLSRELLSTPSGVQKATDALRDIEYLGGSIIIGHYVTPGPKPVDSAAHSAWRKAITHIVVGNSWEQGDSFEKQEEIKSLMTDVMVPRLKKLDYDTKTGKQTMGAYVNESDKEELDWQDSFWGEKYGRLKKIKAKYDPNGVFWCRPCVGSEDWDLNGICKVPH</sequence>
<accession>A0A3N4LD23</accession>
<evidence type="ECO:0000256" key="1">
    <source>
        <dbReference type="ARBA" id="ARBA00001974"/>
    </source>
</evidence>
<dbReference type="OrthoDB" id="9983560at2759"/>
<dbReference type="InterPro" id="IPR036318">
    <property type="entry name" value="FAD-bd_PCMH-like_sf"/>
</dbReference>
<reference evidence="8 9" key="1">
    <citation type="journal article" date="2018" name="Nat. Ecol. Evol.">
        <title>Pezizomycetes genomes reveal the molecular basis of ectomycorrhizal truffle lifestyle.</title>
        <authorList>
            <person name="Murat C."/>
            <person name="Payen T."/>
            <person name="Noel B."/>
            <person name="Kuo A."/>
            <person name="Morin E."/>
            <person name="Chen J."/>
            <person name="Kohler A."/>
            <person name="Krizsan K."/>
            <person name="Balestrini R."/>
            <person name="Da Silva C."/>
            <person name="Montanini B."/>
            <person name="Hainaut M."/>
            <person name="Levati E."/>
            <person name="Barry K.W."/>
            <person name="Belfiori B."/>
            <person name="Cichocki N."/>
            <person name="Clum A."/>
            <person name="Dockter R.B."/>
            <person name="Fauchery L."/>
            <person name="Guy J."/>
            <person name="Iotti M."/>
            <person name="Le Tacon F."/>
            <person name="Lindquist E.A."/>
            <person name="Lipzen A."/>
            <person name="Malagnac F."/>
            <person name="Mello A."/>
            <person name="Molinier V."/>
            <person name="Miyauchi S."/>
            <person name="Poulain J."/>
            <person name="Riccioni C."/>
            <person name="Rubini A."/>
            <person name="Sitrit Y."/>
            <person name="Splivallo R."/>
            <person name="Traeger S."/>
            <person name="Wang M."/>
            <person name="Zifcakova L."/>
            <person name="Wipf D."/>
            <person name="Zambonelli A."/>
            <person name="Paolocci F."/>
            <person name="Nowrousian M."/>
            <person name="Ottonello S."/>
            <person name="Baldrian P."/>
            <person name="Spatafora J.W."/>
            <person name="Henrissat B."/>
            <person name="Nagy L.G."/>
            <person name="Aury J.M."/>
            <person name="Wincker P."/>
            <person name="Grigoriev I.V."/>
            <person name="Bonfante P."/>
            <person name="Martin F.M."/>
        </authorList>
    </citation>
    <scope>NUCLEOTIDE SEQUENCE [LARGE SCALE GENOMIC DNA]</scope>
    <source>
        <strain evidence="8 9">ATCC MYA-4762</strain>
    </source>
</reference>
<evidence type="ECO:0000256" key="2">
    <source>
        <dbReference type="ARBA" id="ARBA00005466"/>
    </source>
</evidence>
<evidence type="ECO:0000256" key="4">
    <source>
        <dbReference type="ARBA" id="ARBA00022827"/>
    </source>
</evidence>
<name>A0A3N4LD23_9PEZI</name>
<keyword evidence="5" id="KW-0560">Oxidoreductase</keyword>
<evidence type="ECO:0000259" key="7">
    <source>
        <dbReference type="PROSITE" id="PS51387"/>
    </source>
</evidence>
<dbReference type="InterPro" id="IPR050416">
    <property type="entry name" value="FAD-linked_Oxidoreductase"/>
</dbReference>